<dbReference type="InterPro" id="IPR029063">
    <property type="entry name" value="SAM-dependent_MTases_sf"/>
</dbReference>
<sequence length="230" mass="25647">MQALHPSARAYSFPLILRTYDFWVLYVTNNWIWRCRTRSVLLPFYEKHIGESAHLDVGVGTGYLPANAIERLAKTKKIALLDLNADTLETSEARIRRAGYKGVIEKVNQSAFDPLPESLQGKFDSISTFYMLHCLPGSFPAKASRVFASLKAGLAPGGVFYGSTVLAKDVQHNWAGRILTWLYNRMGSFANRGDGLDDLKKALKEHFEDVEVTLVGVVALFVAKNPVQKP</sequence>
<dbReference type="GO" id="GO:0032259">
    <property type="term" value="P:methylation"/>
    <property type="evidence" value="ECO:0007669"/>
    <property type="project" value="UniProtKB-KW"/>
</dbReference>
<dbReference type="AlphaFoldDB" id="A0A165MSW0"/>
<dbReference type="GO" id="GO:0008168">
    <property type="term" value="F:methyltransferase activity"/>
    <property type="evidence" value="ECO:0007669"/>
    <property type="project" value="UniProtKB-KW"/>
</dbReference>
<accession>A0A165MSW0</accession>
<dbReference type="EMBL" id="KV429095">
    <property type="protein sequence ID" value="KZT66078.1"/>
    <property type="molecule type" value="Genomic_DNA"/>
</dbReference>
<protein>
    <submittedName>
        <fullName evidence="2">S-adenosyl-L-methionine dependent methyltransferase</fullName>
    </submittedName>
</protein>
<keyword evidence="3" id="KW-1185">Reference proteome</keyword>
<evidence type="ECO:0000313" key="2">
    <source>
        <dbReference type="EMBL" id="KZT66078.1"/>
    </source>
</evidence>
<comment type="similarity">
    <text evidence="1">Belongs to the methyltransferase superfamily.</text>
</comment>
<dbReference type="Proteomes" id="UP000076727">
    <property type="component" value="Unassembled WGS sequence"/>
</dbReference>
<keyword evidence="2" id="KW-0489">Methyltransferase</keyword>
<evidence type="ECO:0000256" key="1">
    <source>
        <dbReference type="ARBA" id="ARBA00008361"/>
    </source>
</evidence>
<dbReference type="InterPro" id="IPR016584">
    <property type="entry name" value="MeTrfase_VrtF"/>
</dbReference>
<reference evidence="2 3" key="1">
    <citation type="journal article" date="2016" name="Mol. Biol. Evol.">
        <title>Comparative Genomics of Early-Diverging Mushroom-Forming Fungi Provides Insights into the Origins of Lignocellulose Decay Capabilities.</title>
        <authorList>
            <person name="Nagy L.G."/>
            <person name="Riley R."/>
            <person name="Tritt A."/>
            <person name="Adam C."/>
            <person name="Daum C."/>
            <person name="Floudas D."/>
            <person name="Sun H."/>
            <person name="Yadav J.S."/>
            <person name="Pangilinan J."/>
            <person name="Larsson K.H."/>
            <person name="Matsuura K."/>
            <person name="Barry K."/>
            <person name="Labutti K."/>
            <person name="Kuo R."/>
            <person name="Ohm R.A."/>
            <person name="Bhattacharya S.S."/>
            <person name="Shirouzu T."/>
            <person name="Yoshinaga Y."/>
            <person name="Martin F.M."/>
            <person name="Grigoriev I.V."/>
            <person name="Hibbett D.S."/>
        </authorList>
    </citation>
    <scope>NUCLEOTIDE SEQUENCE [LARGE SCALE GENOMIC DNA]</scope>
    <source>
        <strain evidence="2 3">L-15889</strain>
    </source>
</reference>
<dbReference type="Pfam" id="PF13489">
    <property type="entry name" value="Methyltransf_23"/>
    <property type="match status" value="1"/>
</dbReference>
<dbReference type="Gene3D" id="3.40.50.150">
    <property type="entry name" value="Vaccinia Virus protein VP39"/>
    <property type="match status" value="1"/>
</dbReference>
<dbReference type="SUPFAM" id="SSF53335">
    <property type="entry name" value="S-adenosyl-L-methionine-dependent methyltransferases"/>
    <property type="match status" value="1"/>
</dbReference>
<organism evidence="2 3">
    <name type="scientific">Daedalea quercina L-15889</name>
    <dbReference type="NCBI Taxonomy" id="1314783"/>
    <lineage>
        <taxon>Eukaryota</taxon>
        <taxon>Fungi</taxon>
        <taxon>Dikarya</taxon>
        <taxon>Basidiomycota</taxon>
        <taxon>Agaricomycotina</taxon>
        <taxon>Agaricomycetes</taxon>
        <taxon>Polyporales</taxon>
        <taxon>Fomitopsis</taxon>
    </lineage>
</organism>
<gene>
    <name evidence="2" type="ORF">DAEQUDRAFT_696188</name>
</gene>
<dbReference type="OrthoDB" id="10061782at2759"/>
<proteinExistence type="inferred from homology"/>
<evidence type="ECO:0000313" key="3">
    <source>
        <dbReference type="Proteomes" id="UP000076727"/>
    </source>
</evidence>
<dbReference type="STRING" id="1314783.A0A165MSW0"/>
<keyword evidence="2" id="KW-0808">Transferase</keyword>
<dbReference type="CDD" id="cd02440">
    <property type="entry name" value="AdoMet_MTases"/>
    <property type="match status" value="1"/>
</dbReference>
<name>A0A165MSW0_9APHY</name>
<dbReference type="PIRSF" id="PIRSF011491">
    <property type="entry name" value="Mtase_YbcY_prd"/>
    <property type="match status" value="1"/>
</dbReference>